<dbReference type="AlphaFoldDB" id="A0A9D7XH64"/>
<keyword evidence="1" id="KW-0472">Membrane</keyword>
<proteinExistence type="predicted"/>
<dbReference type="InterPro" id="IPR050229">
    <property type="entry name" value="GlpE_sulfurtransferase"/>
</dbReference>
<organism evidence="3 4">
    <name type="scientific">Candidatus Geothrix skivensis</name>
    <dbReference type="NCBI Taxonomy" id="2954439"/>
    <lineage>
        <taxon>Bacteria</taxon>
        <taxon>Pseudomonadati</taxon>
        <taxon>Acidobacteriota</taxon>
        <taxon>Holophagae</taxon>
        <taxon>Holophagales</taxon>
        <taxon>Holophagaceae</taxon>
        <taxon>Geothrix</taxon>
    </lineage>
</organism>
<dbReference type="PANTHER" id="PTHR43031">
    <property type="entry name" value="FAD-DEPENDENT OXIDOREDUCTASE"/>
    <property type="match status" value="1"/>
</dbReference>
<dbReference type="InterPro" id="IPR036873">
    <property type="entry name" value="Rhodanese-like_dom_sf"/>
</dbReference>
<feature type="transmembrane region" description="Helical" evidence="1">
    <location>
        <begin position="20"/>
        <end position="39"/>
    </location>
</feature>
<sequence>MIATVLAPITWEDWMKAYGARSGTALALLCCLILLLVALPRIASWWRARGRPVMDPVQASDLVSGSGALVVDLRSPESFRSGHIRGSLNVPFKDLAARFAIPDPKARRSLLLVDETDQLSHLALDQLSARGFGWVYVLKGGLKAWRRANFPMAK</sequence>
<reference evidence="3" key="1">
    <citation type="submission" date="2020-10" db="EMBL/GenBank/DDBJ databases">
        <title>Connecting structure to function with the recovery of over 1000 high-quality activated sludge metagenome-assembled genomes encoding full-length rRNA genes using long-read sequencing.</title>
        <authorList>
            <person name="Singleton C.M."/>
            <person name="Petriglieri F."/>
            <person name="Kristensen J.M."/>
            <person name="Kirkegaard R.H."/>
            <person name="Michaelsen T.Y."/>
            <person name="Andersen M.H."/>
            <person name="Karst S.M."/>
            <person name="Dueholm M.S."/>
            <person name="Nielsen P.H."/>
            <person name="Albertsen M."/>
        </authorList>
    </citation>
    <scope>NUCLEOTIDE SEQUENCE</scope>
    <source>
        <strain evidence="3">Skiv_18-Q3-R9-52_MAXAC.067</strain>
    </source>
</reference>
<gene>
    <name evidence="3" type="ORF">IPP58_02415</name>
</gene>
<dbReference type="Proteomes" id="UP000886657">
    <property type="component" value="Unassembled WGS sequence"/>
</dbReference>
<evidence type="ECO:0000256" key="1">
    <source>
        <dbReference type="SAM" id="Phobius"/>
    </source>
</evidence>
<comment type="caution">
    <text evidence="3">The sequence shown here is derived from an EMBL/GenBank/DDBJ whole genome shotgun (WGS) entry which is preliminary data.</text>
</comment>
<feature type="domain" description="Rhodanese" evidence="2">
    <location>
        <begin position="64"/>
        <end position="154"/>
    </location>
</feature>
<dbReference type="PROSITE" id="PS50206">
    <property type="entry name" value="RHODANESE_3"/>
    <property type="match status" value="1"/>
</dbReference>
<protein>
    <submittedName>
        <fullName evidence="3">Rhodanese-like domain-containing protein</fullName>
    </submittedName>
</protein>
<dbReference type="InterPro" id="IPR001763">
    <property type="entry name" value="Rhodanese-like_dom"/>
</dbReference>
<evidence type="ECO:0000313" key="4">
    <source>
        <dbReference type="Proteomes" id="UP000886657"/>
    </source>
</evidence>
<evidence type="ECO:0000313" key="3">
    <source>
        <dbReference type="EMBL" id="MBK9795348.1"/>
    </source>
</evidence>
<dbReference type="SUPFAM" id="SSF52821">
    <property type="entry name" value="Rhodanese/Cell cycle control phosphatase"/>
    <property type="match status" value="1"/>
</dbReference>
<keyword evidence="1" id="KW-0812">Transmembrane</keyword>
<name>A0A9D7XH64_9BACT</name>
<evidence type="ECO:0000259" key="2">
    <source>
        <dbReference type="PROSITE" id="PS50206"/>
    </source>
</evidence>
<dbReference type="SMART" id="SM00450">
    <property type="entry name" value="RHOD"/>
    <property type="match status" value="1"/>
</dbReference>
<dbReference type="CDD" id="cd00158">
    <property type="entry name" value="RHOD"/>
    <property type="match status" value="1"/>
</dbReference>
<dbReference type="PANTHER" id="PTHR43031:SF7">
    <property type="entry name" value="NITRIC OXIDE REDUCTASE FLRD-NAD(+) REDUCTASE"/>
    <property type="match status" value="1"/>
</dbReference>
<accession>A0A9D7XH64</accession>
<dbReference type="Pfam" id="PF00581">
    <property type="entry name" value="Rhodanese"/>
    <property type="match status" value="1"/>
</dbReference>
<dbReference type="Gene3D" id="3.40.250.10">
    <property type="entry name" value="Rhodanese-like domain"/>
    <property type="match status" value="1"/>
</dbReference>
<keyword evidence="1" id="KW-1133">Transmembrane helix</keyword>
<dbReference type="EMBL" id="JADKIO010000005">
    <property type="protein sequence ID" value="MBK9795348.1"/>
    <property type="molecule type" value="Genomic_DNA"/>
</dbReference>